<sequence length="250" mass="29270">MEAQAVRVGCSGWQYRHWKGNFYSASLPQKKWLDYYAAQFDTVEINNSFYRLPSEKTFSEWRDRVPDHFLYAVKASRYLTHIKRLKDPADPLHLFWSRARLLGPKLGPVLYQLPPRLKRNERRLFDFLEALPDHPLQVVEFRDPTWYTDEIFHAMEARGVAMCLHDHHESATPRETIGPFVYTRFHGGDGHYQGAYSDRTLRDWAAWLANEARSGKAIYAYFNNDTGGHAPRDARMLREHLTSLLQKEAA</sequence>
<evidence type="ECO:0000313" key="1">
    <source>
        <dbReference type="EMBL" id="NKE71369.1"/>
    </source>
</evidence>
<accession>A0A7X6DQD4</accession>
<reference evidence="1 2" key="1">
    <citation type="journal article" date="2020" name="Nature">
        <title>Bacterial chemolithoautotrophy via manganese oxidation.</title>
        <authorList>
            <person name="Yu H."/>
            <person name="Leadbetter J.R."/>
        </authorList>
    </citation>
    <scope>NUCLEOTIDE SEQUENCE [LARGE SCALE GENOMIC DNA]</scope>
    <source>
        <strain evidence="1 2">Mn-1</strain>
    </source>
</reference>
<dbReference type="SUPFAM" id="SSF117396">
    <property type="entry name" value="TM1631-like"/>
    <property type="match status" value="1"/>
</dbReference>
<protein>
    <submittedName>
        <fullName evidence="1">DUF72 domain-containing protein</fullName>
    </submittedName>
</protein>
<gene>
    <name evidence="1" type="ORF">MNODULE_11525</name>
</gene>
<dbReference type="Pfam" id="PF01904">
    <property type="entry name" value="DUF72"/>
    <property type="match status" value="1"/>
</dbReference>
<dbReference type="InterPro" id="IPR036520">
    <property type="entry name" value="UPF0759_sf"/>
</dbReference>
<dbReference type="PANTHER" id="PTHR30348">
    <property type="entry name" value="UNCHARACTERIZED PROTEIN YECE"/>
    <property type="match status" value="1"/>
</dbReference>
<dbReference type="InterPro" id="IPR002763">
    <property type="entry name" value="DUF72"/>
</dbReference>
<dbReference type="RefSeq" id="WP_168059940.1">
    <property type="nucleotide sequence ID" value="NZ_VTOW01000002.1"/>
</dbReference>
<organism evidence="1 2">
    <name type="scientific">Candidatus Manganitrophus noduliformans</name>
    <dbReference type="NCBI Taxonomy" id="2606439"/>
    <lineage>
        <taxon>Bacteria</taxon>
        <taxon>Pseudomonadati</taxon>
        <taxon>Nitrospirota</taxon>
        <taxon>Nitrospiria</taxon>
        <taxon>Candidatus Troglogloeales</taxon>
        <taxon>Candidatus Manganitrophaceae</taxon>
        <taxon>Candidatus Manganitrophus</taxon>
    </lineage>
</organism>
<name>A0A7X6DQD4_9BACT</name>
<dbReference type="EMBL" id="VTOW01000002">
    <property type="protein sequence ID" value="NKE71369.1"/>
    <property type="molecule type" value="Genomic_DNA"/>
</dbReference>
<dbReference type="Proteomes" id="UP000534783">
    <property type="component" value="Unassembled WGS sequence"/>
</dbReference>
<comment type="caution">
    <text evidence="1">The sequence shown here is derived from an EMBL/GenBank/DDBJ whole genome shotgun (WGS) entry which is preliminary data.</text>
</comment>
<keyword evidence="2" id="KW-1185">Reference proteome</keyword>
<dbReference type="PANTHER" id="PTHR30348:SF4">
    <property type="entry name" value="DUF72 DOMAIN-CONTAINING PROTEIN"/>
    <property type="match status" value="1"/>
</dbReference>
<evidence type="ECO:0000313" key="2">
    <source>
        <dbReference type="Proteomes" id="UP000534783"/>
    </source>
</evidence>
<dbReference type="AlphaFoldDB" id="A0A7X6DQD4"/>
<proteinExistence type="predicted"/>
<dbReference type="Gene3D" id="3.20.20.410">
    <property type="entry name" value="Protein of unknown function UPF0759"/>
    <property type="match status" value="1"/>
</dbReference>